<accession>A0A8B5UPM0</accession>
<protein>
    <submittedName>
        <fullName evidence="1">Uncharacterized protein</fullName>
    </submittedName>
</protein>
<sequence>MGTKYDWSNVPKEVNWIATDVIGYAFGWTNQPHFHSSGQKRWNDEDCYLHFHIFPELNPYKGDWKDSLEQRPAEKN</sequence>
<organism evidence="1 2">
    <name type="scientific">Acinetobacter baumannii</name>
    <dbReference type="NCBI Taxonomy" id="470"/>
    <lineage>
        <taxon>Bacteria</taxon>
        <taxon>Pseudomonadati</taxon>
        <taxon>Pseudomonadota</taxon>
        <taxon>Gammaproteobacteria</taxon>
        <taxon>Moraxellales</taxon>
        <taxon>Moraxellaceae</taxon>
        <taxon>Acinetobacter</taxon>
        <taxon>Acinetobacter calcoaceticus/baumannii complex</taxon>
    </lineage>
</organism>
<comment type="caution">
    <text evidence="1">The sequence shown here is derived from an EMBL/GenBank/DDBJ whole genome shotgun (WGS) entry which is preliminary data.</text>
</comment>
<gene>
    <name evidence="1" type="ORF">FJU42_04830</name>
</gene>
<evidence type="ECO:0000313" key="2">
    <source>
        <dbReference type="Proteomes" id="UP000315888"/>
    </source>
</evidence>
<dbReference type="RefSeq" id="WP_096699995.1">
    <property type="nucleotide sequence ID" value="NZ_CM125926.1"/>
</dbReference>
<evidence type="ECO:0000313" key="1">
    <source>
        <dbReference type="EMBL" id="TPU67210.1"/>
    </source>
</evidence>
<name>A0A8B5UPM0_ACIBA</name>
<dbReference type="Proteomes" id="UP000315888">
    <property type="component" value="Unassembled WGS sequence"/>
</dbReference>
<reference evidence="1 2" key="1">
    <citation type="submission" date="2019-06" db="EMBL/GenBank/DDBJ databases">
        <title>A Diverse Panel of Clinical Acinetobacter baumannii for Research Use.</title>
        <authorList>
            <person name="Mcgann P."/>
            <person name="Snesrud E."/>
            <person name="Galac M.R."/>
        </authorList>
    </citation>
    <scope>NUCLEOTIDE SEQUENCE [LARGE SCALE GENOMIC DNA]</scope>
    <source>
        <strain evidence="1 2">MRSN14237</strain>
    </source>
</reference>
<proteinExistence type="predicted"/>
<dbReference type="AlphaFoldDB" id="A0A8B5UPM0"/>
<dbReference type="EMBL" id="VHGY01000010">
    <property type="protein sequence ID" value="TPU67210.1"/>
    <property type="molecule type" value="Genomic_DNA"/>
</dbReference>